<dbReference type="Gene3D" id="3.40.630.30">
    <property type="match status" value="1"/>
</dbReference>
<sequence>MKSCPPLDLNSSYLYFLQASHFADTCILAKQNNKIVGFISAYIRPDEANNLFIWQVAVAEEMRGQGLAKQLLNHLIMRPHLANIDTITTTISPSNLSSQAVFRKMAQHFNCDITVTSFLDSSIFGQDTHEAEDLYTLKSAQATPLIKCLQSQKD</sequence>
<dbReference type="Pfam" id="PF00583">
    <property type="entry name" value="Acetyltransf_1"/>
    <property type="match status" value="1"/>
</dbReference>
<evidence type="ECO:0000256" key="5">
    <source>
        <dbReference type="ARBA" id="ARBA00022679"/>
    </source>
</evidence>
<comment type="catalytic activity">
    <reaction evidence="7 8">
        <text>L-2,4-diaminobutanoate + acetyl-CoA = (2S)-4-acetamido-2-aminobutanoate + CoA + H(+)</text>
        <dbReference type="Rhea" id="RHEA:16901"/>
        <dbReference type="ChEBI" id="CHEBI:15378"/>
        <dbReference type="ChEBI" id="CHEBI:57287"/>
        <dbReference type="ChEBI" id="CHEBI:57288"/>
        <dbReference type="ChEBI" id="CHEBI:58761"/>
        <dbReference type="ChEBI" id="CHEBI:58929"/>
        <dbReference type="EC" id="2.3.1.178"/>
    </reaction>
</comment>
<proteinExistence type="inferred from homology"/>
<dbReference type="NCBIfam" id="TIGR02406">
    <property type="entry name" value="ectoine_EctA"/>
    <property type="match status" value="1"/>
</dbReference>
<feature type="domain" description="N-acetyltransferase" evidence="9">
    <location>
        <begin position="1"/>
        <end position="150"/>
    </location>
</feature>
<dbReference type="InterPro" id="IPR016181">
    <property type="entry name" value="Acyl_CoA_acyltransferase"/>
</dbReference>
<dbReference type="UniPathway" id="UPA00067">
    <property type="reaction ID" value="UER00122"/>
</dbReference>
<evidence type="ECO:0000256" key="1">
    <source>
        <dbReference type="ARBA" id="ARBA00004978"/>
    </source>
</evidence>
<keyword evidence="6 8" id="KW-0012">Acyltransferase</keyword>
<evidence type="ECO:0000256" key="6">
    <source>
        <dbReference type="ARBA" id="ARBA00023315"/>
    </source>
</evidence>
<dbReference type="SUPFAM" id="SSF55729">
    <property type="entry name" value="Acyl-CoA N-acyltransferases (Nat)"/>
    <property type="match status" value="1"/>
</dbReference>
<comment type="function">
    <text evidence="8">Catalyzes the acetylation of L-2,4-diaminobutyrate (DABA) to gamma-N-acetyl-alpha,gamma-diaminobutyric acid (ADABA) with acetyl coenzyme A.</text>
</comment>
<dbReference type="InterPro" id="IPR012772">
    <property type="entry name" value="Ectoine_EctA"/>
</dbReference>
<comment type="similarity">
    <text evidence="2 8">Belongs to the acetyltransferase family. EctA subfamily.</text>
</comment>
<accession>A0A6F8PNM8</accession>
<dbReference type="Proteomes" id="UP000501466">
    <property type="component" value="Chromosome"/>
</dbReference>
<gene>
    <name evidence="8 10" type="primary">ectA</name>
    <name evidence="10" type="ORF">THMIRHAT_14650</name>
</gene>
<reference evidence="11" key="1">
    <citation type="submission" date="2019-11" db="EMBL/GenBank/DDBJ databases">
        <title>Isolation and characterization of two novel species in the genus Thiomicrorhabdus.</title>
        <authorList>
            <person name="Mochizuki J."/>
            <person name="Kojima H."/>
            <person name="Fukui M."/>
        </authorList>
    </citation>
    <scope>NUCLEOTIDE SEQUENCE [LARGE SCALE GENOMIC DNA]</scope>
    <source>
        <strain evidence="11">AkT22</strain>
    </source>
</reference>
<evidence type="ECO:0000259" key="9">
    <source>
        <dbReference type="PROSITE" id="PS51186"/>
    </source>
</evidence>
<keyword evidence="5 8" id="KW-0808">Transferase</keyword>
<evidence type="ECO:0000256" key="2">
    <source>
        <dbReference type="ARBA" id="ARBA00010712"/>
    </source>
</evidence>
<evidence type="ECO:0000256" key="8">
    <source>
        <dbReference type="RuleBase" id="RU365045"/>
    </source>
</evidence>
<comment type="pathway">
    <text evidence="1 8">Amine and polyamine biosynthesis; ectoine biosynthesis; L-ectoine from L-aspartate 4-semialdehyde: step 2/3.</text>
</comment>
<name>A0A6F8PNM8_9GAMM</name>
<dbReference type="GO" id="GO:0019491">
    <property type="term" value="P:ectoine biosynthetic process"/>
    <property type="evidence" value="ECO:0007669"/>
    <property type="project" value="UniProtKB-UniPathway"/>
</dbReference>
<dbReference type="GO" id="GO:0033816">
    <property type="term" value="F:diaminobutyrate acetyltransferase activity"/>
    <property type="evidence" value="ECO:0007669"/>
    <property type="project" value="UniProtKB-EC"/>
</dbReference>
<dbReference type="EMBL" id="AP021888">
    <property type="protein sequence ID" value="BBP43719.1"/>
    <property type="molecule type" value="Genomic_DNA"/>
</dbReference>
<evidence type="ECO:0000313" key="11">
    <source>
        <dbReference type="Proteomes" id="UP000501466"/>
    </source>
</evidence>
<keyword evidence="11" id="KW-1185">Reference proteome</keyword>
<evidence type="ECO:0000313" key="10">
    <source>
        <dbReference type="EMBL" id="BBP43719.1"/>
    </source>
</evidence>
<evidence type="ECO:0000256" key="7">
    <source>
        <dbReference type="ARBA" id="ARBA00048924"/>
    </source>
</evidence>
<organism evidence="10 11">
    <name type="scientific">Thiosulfativibrio zosterae</name>
    <dbReference type="NCBI Taxonomy" id="2675053"/>
    <lineage>
        <taxon>Bacteria</taxon>
        <taxon>Pseudomonadati</taxon>
        <taxon>Pseudomonadota</taxon>
        <taxon>Gammaproteobacteria</taxon>
        <taxon>Thiotrichales</taxon>
        <taxon>Piscirickettsiaceae</taxon>
        <taxon>Thiosulfativibrio</taxon>
    </lineage>
</organism>
<evidence type="ECO:0000256" key="3">
    <source>
        <dbReference type="ARBA" id="ARBA00012355"/>
    </source>
</evidence>
<dbReference type="EC" id="2.3.1.178" evidence="3 8"/>
<evidence type="ECO:0000256" key="4">
    <source>
        <dbReference type="ARBA" id="ARBA00017935"/>
    </source>
</evidence>
<dbReference type="AlphaFoldDB" id="A0A6F8PNM8"/>
<dbReference type="RefSeq" id="WP_243831408.1">
    <property type="nucleotide sequence ID" value="NZ_AP021888.1"/>
</dbReference>
<dbReference type="KEGG" id="tzo:THMIRHAT_14650"/>
<dbReference type="PROSITE" id="PS51186">
    <property type="entry name" value="GNAT"/>
    <property type="match status" value="1"/>
</dbReference>
<dbReference type="InterPro" id="IPR000182">
    <property type="entry name" value="GNAT_dom"/>
</dbReference>
<dbReference type="CDD" id="cd04301">
    <property type="entry name" value="NAT_SF"/>
    <property type="match status" value="1"/>
</dbReference>
<protein>
    <recommendedName>
        <fullName evidence="4 8">L-2,4-diaminobutyric acid acetyltransferase</fullName>
        <shortName evidence="8">DABA acetyltransferase</shortName>
        <ecNumber evidence="3 8">2.3.1.178</ecNumber>
    </recommendedName>
</protein>